<dbReference type="GO" id="GO:0015937">
    <property type="term" value="P:coenzyme A biosynthetic process"/>
    <property type="evidence" value="ECO:0007669"/>
    <property type="project" value="TreeGrafter"/>
</dbReference>
<evidence type="ECO:0000259" key="2">
    <source>
        <dbReference type="Pfam" id="PF02441"/>
    </source>
</evidence>
<reference evidence="3 4" key="1">
    <citation type="submission" date="2020-08" db="EMBL/GenBank/DDBJ databases">
        <title>Sequencing the genomes of 1000 actinobacteria strains.</title>
        <authorList>
            <person name="Klenk H.-P."/>
        </authorList>
    </citation>
    <scope>NUCLEOTIDE SEQUENCE [LARGE SCALE GENOMIC DNA]</scope>
    <source>
        <strain evidence="3 4">DSM 45582</strain>
    </source>
</reference>
<dbReference type="EMBL" id="JACHIV010000001">
    <property type="protein sequence ID" value="MBB5071464.1"/>
    <property type="molecule type" value="Genomic_DNA"/>
</dbReference>
<dbReference type="PANTHER" id="PTHR14359:SF6">
    <property type="entry name" value="PHOSPHOPANTOTHENOYLCYSTEINE DECARBOXYLASE"/>
    <property type="match status" value="1"/>
</dbReference>
<dbReference type="Pfam" id="PF02441">
    <property type="entry name" value="Flavoprotein"/>
    <property type="match status" value="1"/>
</dbReference>
<feature type="transmembrane region" description="Helical" evidence="1">
    <location>
        <begin position="15"/>
        <end position="35"/>
    </location>
</feature>
<gene>
    <name evidence="3" type="ORF">BJ969_004552</name>
</gene>
<keyword evidence="4" id="KW-1185">Reference proteome</keyword>
<organism evidence="3 4">
    <name type="scientific">Saccharopolyspora gloriosae</name>
    <dbReference type="NCBI Taxonomy" id="455344"/>
    <lineage>
        <taxon>Bacteria</taxon>
        <taxon>Bacillati</taxon>
        <taxon>Actinomycetota</taxon>
        <taxon>Actinomycetes</taxon>
        <taxon>Pseudonocardiales</taxon>
        <taxon>Pseudonocardiaceae</taxon>
        <taxon>Saccharopolyspora</taxon>
    </lineage>
</organism>
<dbReference type="GO" id="GO:0010181">
    <property type="term" value="F:FMN binding"/>
    <property type="evidence" value="ECO:0007669"/>
    <property type="project" value="TreeGrafter"/>
</dbReference>
<proteinExistence type="predicted"/>
<keyword evidence="1" id="KW-0812">Transmembrane</keyword>
<name>A0A840NIR6_9PSEU</name>
<dbReference type="GO" id="GO:0071513">
    <property type="term" value="C:phosphopantothenoylcysteine decarboxylase complex"/>
    <property type="evidence" value="ECO:0007669"/>
    <property type="project" value="TreeGrafter"/>
</dbReference>
<dbReference type="Proteomes" id="UP000580474">
    <property type="component" value="Unassembled WGS sequence"/>
</dbReference>
<dbReference type="PANTHER" id="PTHR14359">
    <property type="entry name" value="HOMO-OLIGOMERIC FLAVIN CONTAINING CYS DECARBOXYLASE FAMILY"/>
    <property type="match status" value="1"/>
</dbReference>
<feature type="domain" description="Flavoprotein" evidence="2">
    <location>
        <begin position="14"/>
        <end position="184"/>
    </location>
</feature>
<keyword evidence="1" id="KW-1133">Transmembrane helix</keyword>
<sequence length="193" mass="19921">MTATFPEIELPRGNLLLIGTGSIMVSVLPAWVMVLRDRYGWNITGCVTRTAAELVRPAALAAACGRPVIGPGWDAGTGEVVHRWAAEWADLVLAAPATNNFLAKCAHGFSDDVASATVAFTEAPVVLAPALGRRLLSAPATERNLALLAGDGRALVPTTTGRAAFNGAAEPGMMPDLPAVLDVVAKAVRSNAA</sequence>
<dbReference type="GO" id="GO:0004633">
    <property type="term" value="F:phosphopantothenoylcysteine decarboxylase activity"/>
    <property type="evidence" value="ECO:0007669"/>
    <property type="project" value="TreeGrafter"/>
</dbReference>
<dbReference type="Gene3D" id="3.40.50.1950">
    <property type="entry name" value="Flavin prenyltransferase-like"/>
    <property type="match status" value="1"/>
</dbReference>
<dbReference type="InterPro" id="IPR003382">
    <property type="entry name" value="Flavoprotein"/>
</dbReference>
<evidence type="ECO:0000313" key="4">
    <source>
        <dbReference type="Proteomes" id="UP000580474"/>
    </source>
</evidence>
<keyword evidence="1" id="KW-0472">Membrane</keyword>
<dbReference type="RefSeq" id="WP_184481830.1">
    <property type="nucleotide sequence ID" value="NZ_JACHIV010000001.1"/>
</dbReference>
<evidence type="ECO:0000256" key="1">
    <source>
        <dbReference type="SAM" id="Phobius"/>
    </source>
</evidence>
<comment type="caution">
    <text evidence="3">The sequence shown here is derived from an EMBL/GenBank/DDBJ whole genome shotgun (WGS) entry which is preliminary data.</text>
</comment>
<protein>
    <submittedName>
        <fullName evidence="3">Phosphopantothenoylcysteine synthetase/decarboxylase</fullName>
    </submittedName>
</protein>
<accession>A0A840NIR6</accession>
<dbReference type="InterPro" id="IPR036551">
    <property type="entry name" value="Flavin_trans-like"/>
</dbReference>
<dbReference type="AlphaFoldDB" id="A0A840NIR6"/>
<evidence type="ECO:0000313" key="3">
    <source>
        <dbReference type="EMBL" id="MBB5071464.1"/>
    </source>
</evidence>
<dbReference type="SUPFAM" id="SSF52507">
    <property type="entry name" value="Homo-oligomeric flavin-containing Cys decarboxylases, HFCD"/>
    <property type="match status" value="1"/>
</dbReference>